<reference evidence="1 2" key="1">
    <citation type="submission" date="2023-02" db="EMBL/GenBank/DDBJ databases">
        <title>LHISI_Scaffold_Assembly.</title>
        <authorList>
            <person name="Stuart O.P."/>
            <person name="Cleave R."/>
            <person name="Magrath M.J.L."/>
            <person name="Mikheyev A.S."/>
        </authorList>
    </citation>
    <scope>NUCLEOTIDE SEQUENCE [LARGE SCALE GENOMIC DNA]</scope>
    <source>
        <strain evidence="1">Daus_M_001</strain>
        <tissue evidence="1">Leg muscle</tissue>
    </source>
</reference>
<proteinExistence type="predicted"/>
<dbReference type="Proteomes" id="UP001159363">
    <property type="component" value="Chromosome 5"/>
</dbReference>
<name>A0ABQ9H916_9NEOP</name>
<accession>A0ABQ9H916</accession>
<dbReference type="EMBL" id="JARBHB010000006">
    <property type="protein sequence ID" value="KAJ8880801.1"/>
    <property type="molecule type" value="Genomic_DNA"/>
</dbReference>
<organism evidence="1 2">
    <name type="scientific">Dryococelus australis</name>
    <dbReference type="NCBI Taxonomy" id="614101"/>
    <lineage>
        <taxon>Eukaryota</taxon>
        <taxon>Metazoa</taxon>
        <taxon>Ecdysozoa</taxon>
        <taxon>Arthropoda</taxon>
        <taxon>Hexapoda</taxon>
        <taxon>Insecta</taxon>
        <taxon>Pterygota</taxon>
        <taxon>Neoptera</taxon>
        <taxon>Polyneoptera</taxon>
        <taxon>Phasmatodea</taxon>
        <taxon>Verophasmatodea</taxon>
        <taxon>Anareolatae</taxon>
        <taxon>Phasmatidae</taxon>
        <taxon>Eurycanthinae</taxon>
        <taxon>Dryococelus</taxon>
    </lineage>
</organism>
<protein>
    <submittedName>
        <fullName evidence="1">Uncharacterized protein</fullName>
    </submittedName>
</protein>
<keyword evidence="2" id="KW-1185">Reference proteome</keyword>
<gene>
    <name evidence="1" type="ORF">PR048_017272</name>
</gene>
<comment type="caution">
    <text evidence="1">The sequence shown here is derived from an EMBL/GenBank/DDBJ whole genome shotgun (WGS) entry which is preliminary data.</text>
</comment>
<sequence length="105" mass="12145">MCILLERLFDIKRKRCSSMEQYVTKILDAAQEVKDVGCKLENTLIAMLLLRGLTSEFQPLRITLQTSSVQLTTDYVKRQLLQQEYTPRGKEGDTSDWAFFTQNHG</sequence>
<evidence type="ECO:0000313" key="2">
    <source>
        <dbReference type="Proteomes" id="UP001159363"/>
    </source>
</evidence>
<evidence type="ECO:0000313" key="1">
    <source>
        <dbReference type="EMBL" id="KAJ8880801.1"/>
    </source>
</evidence>
<dbReference type="Pfam" id="PF14223">
    <property type="entry name" value="Retrotran_gag_2"/>
    <property type="match status" value="1"/>
</dbReference>